<proteinExistence type="predicted"/>
<dbReference type="Proteomes" id="UP000605970">
    <property type="component" value="Unassembled WGS sequence"/>
</dbReference>
<accession>A0A8T0A3I4</accession>
<evidence type="ECO:0000313" key="1">
    <source>
        <dbReference type="EMBL" id="KAF7640407.1"/>
    </source>
</evidence>
<keyword evidence="2" id="KW-1185">Reference proteome</keyword>
<dbReference type="EMBL" id="JABEBT010000001">
    <property type="protein sequence ID" value="KAF7640407.1"/>
    <property type="molecule type" value="Genomic_DNA"/>
</dbReference>
<name>A0A8T0A3I4_9BILA</name>
<reference evidence="1" key="1">
    <citation type="journal article" date="2020" name="Ecol. Evol.">
        <title>Genome structure and content of the rice root-knot nematode (Meloidogyne graminicola).</title>
        <authorList>
            <person name="Phan N.T."/>
            <person name="Danchin E.G.J."/>
            <person name="Klopp C."/>
            <person name="Perfus-Barbeoch L."/>
            <person name="Kozlowski D.K."/>
            <person name="Koutsovoulos G.D."/>
            <person name="Lopez-Roques C."/>
            <person name="Bouchez O."/>
            <person name="Zahm M."/>
            <person name="Besnard G."/>
            <person name="Bellafiore S."/>
        </authorList>
    </citation>
    <scope>NUCLEOTIDE SEQUENCE</scope>
    <source>
        <strain evidence="1">VN-18</strain>
    </source>
</reference>
<protein>
    <submittedName>
        <fullName evidence="1">Uncharacterized protein</fullName>
    </submittedName>
</protein>
<dbReference type="AlphaFoldDB" id="A0A8T0A3I4"/>
<dbReference type="OrthoDB" id="10438951at2759"/>
<comment type="caution">
    <text evidence="1">The sequence shown here is derived from an EMBL/GenBank/DDBJ whole genome shotgun (WGS) entry which is preliminary data.</text>
</comment>
<evidence type="ECO:0000313" key="2">
    <source>
        <dbReference type="Proteomes" id="UP000605970"/>
    </source>
</evidence>
<sequence>MENFDPGLIFSSIKSNKINLNWATSNLGLLEKMRINANKKESSFPSINKLDNSQFIDETCQGKLFERRSAINDNNSQEFQIKAILSELRQNFGTNIPREIIDQLIRRYLHNNFEQFQFIRKEVFKFLMEILEANLPTTAHKRWEWVCIILSDFTEVYSDINFLYTLSNFSKIILKYFKDDKISLEFKQFFLNLLEYDYAFICLNNKNTIKDQQHLFREVLNNKRDVITVNKNNLTKKNLSTINQLPSTPRRIGIGSMDDLNNFPLIYFLLCFIKPDACNFHEHILNKLESIIVQDLLMHFHPYKNIFYFQNLVIIRILPCLCSFNWSYT</sequence>
<gene>
    <name evidence="1" type="ORF">Mgra_00000227</name>
</gene>
<organism evidence="1 2">
    <name type="scientific">Meloidogyne graminicola</name>
    <dbReference type="NCBI Taxonomy" id="189291"/>
    <lineage>
        <taxon>Eukaryota</taxon>
        <taxon>Metazoa</taxon>
        <taxon>Ecdysozoa</taxon>
        <taxon>Nematoda</taxon>
        <taxon>Chromadorea</taxon>
        <taxon>Rhabditida</taxon>
        <taxon>Tylenchina</taxon>
        <taxon>Tylenchomorpha</taxon>
        <taxon>Tylenchoidea</taxon>
        <taxon>Meloidogynidae</taxon>
        <taxon>Meloidogyninae</taxon>
        <taxon>Meloidogyne</taxon>
    </lineage>
</organism>